<evidence type="ECO:0000313" key="1">
    <source>
        <dbReference type="EMBL" id="CAB4025197.1"/>
    </source>
</evidence>
<sequence>MAAVKRNRGKVWSNEATKTLLNLWCDEAIQVAFDQSKGSKESSKVYQRLLVSYSAYFLIF</sequence>
<proteinExistence type="predicted"/>
<dbReference type="EMBL" id="CACRXK020013472">
    <property type="protein sequence ID" value="CAB4025197.1"/>
    <property type="molecule type" value="Genomic_DNA"/>
</dbReference>
<gene>
    <name evidence="1" type="ORF">PACLA_8A037576</name>
</gene>
<dbReference type="OrthoDB" id="691673at2759"/>
<dbReference type="Proteomes" id="UP001152795">
    <property type="component" value="Unassembled WGS sequence"/>
</dbReference>
<name>A0A7D9L1T7_PARCT</name>
<accession>A0A7D9L1T7</accession>
<reference evidence="1" key="1">
    <citation type="submission" date="2020-04" db="EMBL/GenBank/DDBJ databases">
        <authorList>
            <person name="Alioto T."/>
            <person name="Alioto T."/>
            <person name="Gomez Garrido J."/>
        </authorList>
    </citation>
    <scope>NUCLEOTIDE SEQUENCE</scope>
    <source>
        <strain evidence="1">A484AB</strain>
    </source>
</reference>
<comment type="caution">
    <text evidence="1">The sequence shown here is derived from an EMBL/GenBank/DDBJ whole genome shotgun (WGS) entry which is preliminary data.</text>
</comment>
<organism evidence="1 2">
    <name type="scientific">Paramuricea clavata</name>
    <name type="common">Red gorgonian</name>
    <name type="synonym">Violescent sea-whip</name>
    <dbReference type="NCBI Taxonomy" id="317549"/>
    <lineage>
        <taxon>Eukaryota</taxon>
        <taxon>Metazoa</taxon>
        <taxon>Cnidaria</taxon>
        <taxon>Anthozoa</taxon>
        <taxon>Octocorallia</taxon>
        <taxon>Malacalcyonacea</taxon>
        <taxon>Plexauridae</taxon>
        <taxon>Paramuricea</taxon>
    </lineage>
</organism>
<keyword evidence="2" id="KW-1185">Reference proteome</keyword>
<dbReference type="AlphaFoldDB" id="A0A7D9L1T7"/>
<evidence type="ECO:0000313" key="2">
    <source>
        <dbReference type="Proteomes" id="UP001152795"/>
    </source>
</evidence>
<protein>
    <submittedName>
        <fullName evidence="1">Uncharacterized protein</fullName>
    </submittedName>
</protein>